<dbReference type="OrthoDB" id="9812878at2"/>
<dbReference type="RefSeq" id="WP_074571563.1">
    <property type="nucleotide sequence ID" value="NZ_FNJQ01000005.1"/>
</dbReference>
<evidence type="ECO:0000256" key="4">
    <source>
        <dbReference type="ARBA" id="ARBA00023139"/>
    </source>
</evidence>
<dbReference type="InterPro" id="IPR004872">
    <property type="entry name" value="Lipoprotein_NlpA"/>
</dbReference>
<dbReference type="PROSITE" id="PS51257">
    <property type="entry name" value="PROKAR_LIPOPROTEIN"/>
    <property type="match status" value="1"/>
</dbReference>
<keyword evidence="2 8" id="KW-0732">Signal</keyword>
<comment type="similarity">
    <text evidence="6">Belongs to the nlpA lipoprotein family.</text>
</comment>
<dbReference type="PIRSF" id="PIRSF002854">
    <property type="entry name" value="MetQ"/>
    <property type="match status" value="1"/>
</dbReference>
<name>A0A1H0PID0_SELRU</name>
<dbReference type="AlphaFoldDB" id="A0A1H0PID0"/>
<dbReference type="CDD" id="cd13597">
    <property type="entry name" value="PBP2_lipoprotein_Tp32"/>
    <property type="match status" value="1"/>
</dbReference>
<feature type="lipid moiety-binding region" description="S-diacylglycerol cysteine" evidence="7">
    <location>
        <position position="21"/>
    </location>
</feature>
<comment type="subcellular location">
    <subcellularLocation>
        <location evidence="1">Membrane</location>
        <topology evidence="1">Lipid-anchor</topology>
    </subcellularLocation>
</comment>
<dbReference type="SUPFAM" id="SSF53850">
    <property type="entry name" value="Periplasmic binding protein-like II"/>
    <property type="match status" value="1"/>
</dbReference>
<dbReference type="GO" id="GO:0016020">
    <property type="term" value="C:membrane"/>
    <property type="evidence" value="ECO:0007669"/>
    <property type="project" value="UniProtKB-SubCell"/>
</dbReference>
<dbReference type="PANTHER" id="PTHR30429">
    <property type="entry name" value="D-METHIONINE-BINDING LIPOPROTEIN METQ"/>
    <property type="match status" value="1"/>
</dbReference>
<evidence type="ECO:0000256" key="7">
    <source>
        <dbReference type="PIRSR" id="PIRSR002854-1"/>
    </source>
</evidence>
<accession>A0A1H0PID0</accession>
<keyword evidence="4" id="KW-0564">Palmitate</keyword>
<evidence type="ECO:0000256" key="8">
    <source>
        <dbReference type="SAM" id="SignalP"/>
    </source>
</evidence>
<evidence type="ECO:0000256" key="5">
    <source>
        <dbReference type="ARBA" id="ARBA00023288"/>
    </source>
</evidence>
<evidence type="ECO:0000256" key="3">
    <source>
        <dbReference type="ARBA" id="ARBA00023136"/>
    </source>
</evidence>
<keyword evidence="5 6" id="KW-0449">Lipoprotein</keyword>
<dbReference type="EMBL" id="FNJQ01000005">
    <property type="protein sequence ID" value="SDP04821.1"/>
    <property type="molecule type" value="Genomic_DNA"/>
</dbReference>
<evidence type="ECO:0000256" key="2">
    <source>
        <dbReference type="ARBA" id="ARBA00022729"/>
    </source>
</evidence>
<evidence type="ECO:0000313" key="10">
    <source>
        <dbReference type="Proteomes" id="UP000182412"/>
    </source>
</evidence>
<dbReference type="Proteomes" id="UP000182412">
    <property type="component" value="Unassembled WGS sequence"/>
</dbReference>
<evidence type="ECO:0000256" key="1">
    <source>
        <dbReference type="ARBA" id="ARBA00004635"/>
    </source>
</evidence>
<feature type="chain" id="PRO_5039346307" description="Lipoprotein" evidence="8">
    <location>
        <begin position="20"/>
        <end position="271"/>
    </location>
</feature>
<dbReference type="NCBIfam" id="TIGR00363">
    <property type="entry name" value="MetQ/NlpA family lipoprotein"/>
    <property type="match status" value="1"/>
</dbReference>
<dbReference type="Pfam" id="PF03180">
    <property type="entry name" value="Lipoprotein_9"/>
    <property type="match status" value="1"/>
</dbReference>
<sequence>MKKVLALIGTLLIAAMAFAGCGGEQQGAKSDAKTLKVGATAVPHAEILEVVKPILEKEGIKLEIVEFNDYVQPNLALNDKELDANFFQHEPYLVNFMEEHKEVKLKNAFGVHIEPMGVYSKKVKDLKELKDGAAIAIPNDPTNGGRALLLLQKAGLITLKDGVKEKATVQDVTGNPHNFKFQEVEAAQVPRTLDDVDAAVINTNYAMQVNLVPTKDALFMEDSTSPYVNIIAVREGDEKRPEIQALIKALQSKEVKDFITDKYKGAVVPAF</sequence>
<dbReference type="Gene3D" id="3.40.190.10">
    <property type="entry name" value="Periplasmic binding protein-like II"/>
    <property type="match status" value="2"/>
</dbReference>
<dbReference type="PANTHER" id="PTHR30429:SF0">
    <property type="entry name" value="METHIONINE-BINDING LIPOPROTEIN METQ"/>
    <property type="match status" value="1"/>
</dbReference>
<reference evidence="9 10" key="1">
    <citation type="submission" date="2016-10" db="EMBL/GenBank/DDBJ databases">
        <authorList>
            <person name="de Groot N.N."/>
        </authorList>
    </citation>
    <scope>NUCLEOTIDE SEQUENCE [LARGE SCALE GENOMIC DNA]</scope>
    <source>
        <strain evidence="9 10">S137</strain>
    </source>
</reference>
<evidence type="ECO:0000256" key="6">
    <source>
        <dbReference type="PIRNR" id="PIRNR002854"/>
    </source>
</evidence>
<organism evidence="9 10">
    <name type="scientific">Selenomonas ruminantium</name>
    <dbReference type="NCBI Taxonomy" id="971"/>
    <lineage>
        <taxon>Bacteria</taxon>
        <taxon>Bacillati</taxon>
        <taxon>Bacillota</taxon>
        <taxon>Negativicutes</taxon>
        <taxon>Selenomonadales</taxon>
        <taxon>Selenomonadaceae</taxon>
        <taxon>Selenomonas</taxon>
    </lineage>
</organism>
<feature type="signal peptide" evidence="8">
    <location>
        <begin position="1"/>
        <end position="19"/>
    </location>
</feature>
<protein>
    <recommendedName>
        <fullName evidence="6">Lipoprotein</fullName>
    </recommendedName>
</protein>
<gene>
    <name evidence="9" type="ORF">SAMN05216366_10557</name>
</gene>
<proteinExistence type="inferred from homology"/>
<keyword evidence="3" id="KW-0472">Membrane</keyword>
<evidence type="ECO:0000313" key="9">
    <source>
        <dbReference type="EMBL" id="SDP04821.1"/>
    </source>
</evidence>